<keyword evidence="7" id="KW-1185">Reference proteome</keyword>
<name>A0A5M3XT74_9ACTN</name>
<dbReference type="CDD" id="cd03216">
    <property type="entry name" value="ABC_Carb_Monos_I"/>
    <property type="match status" value="1"/>
</dbReference>
<evidence type="ECO:0000313" key="6">
    <source>
        <dbReference type="EMBL" id="GES24504.1"/>
    </source>
</evidence>
<dbReference type="Proteomes" id="UP000377595">
    <property type="component" value="Unassembled WGS sequence"/>
</dbReference>
<dbReference type="GO" id="GO:0016887">
    <property type="term" value="F:ATP hydrolysis activity"/>
    <property type="evidence" value="ECO:0007669"/>
    <property type="project" value="InterPro"/>
</dbReference>
<accession>A0A5M3XT74</accession>
<proteinExistence type="predicted"/>
<dbReference type="CDD" id="cd03215">
    <property type="entry name" value="ABC_Carb_Monos_II"/>
    <property type="match status" value="1"/>
</dbReference>
<dbReference type="Pfam" id="PF00005">
    <property type="entry name" value="ABC_tran"/>
    <property type="match status" value="2"/>
</dbReference>
<dbReference type="InterPro" id="IPR003593">
    <property type="entry name" value="AAA+_ATPase"/>
</dbReference>
<dbReference type="SUPFAM" id="SSF52540">
    <property type="entry name" value="P-loop containing nucleoside triphosphate hydrolases"/>
    <property type="match status" value="2"/>
</dbReference>
<dbReference type="InterPro" id="IPR050107">
    <property type="entry name" value="ABC_carbohydrate_import_ATPase"/>
</dbReference>
<dbReference type="PROSITE" id="PS00211">
    <property type="entry name" value="ABC_TRANSPORTER_1"/>
    <property type="match status" value="1"/>
</dbReference>
<evidence type="ECO:0000256" key="4">
    <source>
        <dbReference type="ARBA" id="ARBA00022840"/>
    </source>
</evidence>
<dbReference type="Gene3D" id="3.40.50.300">
    <property type="entry name" value="P-loop containing nucleotide triphosphate hydrolases"/>
    <property type="match status" value="2"/>
</dbReference>
<dbReference type="RefSeq" id="WP_155349343.1">
    <property type="nucleotide sequence ID" value="NZ_BLAF01000053.1"/>
</dbReference>
<keyword evidence="2" id="KW-0677">Repeat</keyword>
<evidence type="ECO:0000256" key="1">
    <source>
        <dbReference type="ARBA" id="ARBA00022448"/>
    </source>
</evidence>
<dbReference type="InterPro" id="IPR017871">
    <property type="entry name" value="ABC_transporter-like_CS"/>
</dbReference>
<dbReference type="AlphaFoldDB" id="A0A5M3XT74"/>
<organism evidence="6 7">
    <name type="scientific">Acrocarpospora pleiomorpha</name>
    <dbReference type="NCBI Taxonomy" id="90975"/>
    <lineage>
        <taxon>Bacteria</taxon>
        <taxon>Bacillati</taxon>
        <taxon>Actinomycetota</taxon>
        <taxon>Actinomycetes</taxon>
        <taxon>Streptosporangiales</taxon>
        <taxon>Streptosporangiaceae</taxon>
        <taxon>Acrocarpospora</taxon>
    </lineage>
</organism>
<dbReference type="SMART" id="SM00382">
    <property type="entry name" value="AAA"/>
    <property type="match status" value="2"/>
</dbReference>
<feature type="domain" description="ABC transporter" evidence="5">
    <location>
        <begin position="9"/>
        <end position="251"/>
    </location>
</feature>
<dbReference type="PANTHER" id="PTHR43790:SF9">
    <property type="entry name" value="GALACTOFURANOSE TRANSPORTER ATP-BINDING PROTEIN YTFR"/>
    <property type="match status" value="1"/>
</dbReference>
<keyword evidence="4 6" id="KW-0067">ATP-binding</keyword>
<sequence>MLMTAATLLNAVEVSKTYSSLRALDRVSFTLEPGEIHALVGENGAGKSTLIKVLTGVHSPDHDGGRLEVNGEQTALRDPLHAEKLGIYAIHQHLPLVEGLSILENFLLGESRAARRTTRWGMLNRRGARPIVEEALALMGLDFDVTTPVSALSVPEAQLVQIARALATDAKVLILDEPTASLTAADRDALFDRLRDMRERGVGLVYVSHRLDEITTLCDRATVLRNGAVVERLGKANLDVGSMIAAMLDRPVQAMYPPTAEPSGDAPVLTLSGAVVGAAPPLSLEVRAGEVLGLTGLVGAGMVEAAEALAGVRPLARGRLTVEGRQIRVSSPAQAMREGISLVPEDRSHALVAGMSIERNLALTIAACPTVRDSIRGAGPVLRRQRVRRAALKAIGDFNIQPSDPAAPVGGLSGGNQQKVVIAKAVATRPKVLILIEPTAGVDVGARAEIYAILRELGRTGVAVILVSSDGQEICGMSDRVLVFRRGTVVAELPRGTDEKEIMLHATTSSMRPAV</sequence>
<reference evidence="6 7" key="1">
    <citation type="submission" date="2019-10" db="EMBL/GenBank/DDBJ databases">
        <title>Whole genome shotgun sequence of Acrocarpospora pleiomorpha NBRC 16267.</title>
        <authorList>
            <person name="Ichikawa N."/>
            <person name="Kimura A."/>
            <person name="Kitahashi Y."/>
            <person name="Komaki H."/>
            <person name="Oguchi A."/>
        </authorList>
    </citation>
    <scope>NUCLEOTIDE SEQUENCE [LARGE SCALE GENOMIC DNA]</scope>
    <source>
        <strain evidence="6 7">NBRC 16267</strain>
    </source>
</reference>
<dbReference type="PANTHER" id="PTHR43790">
    <property type="entry name" value="CARBOHYDRATE TRANSPORT ATP-BINDING PROTEIN MG119-RELATED"/>
    <property type="match status" value="1"/>
</dbReference>
<keyword evidence="3" id="KW-0547">Nucleotide-binding</keyword>
<dbReference type="InterPro" id="IPR003439">
    <property type="entry name" value="ABC_transporter-like_ATP-bd"/>
</dbReference>
<keyword evidence="1" id="KW-0813">Transport</keyword>
<dbReference type="PROSITE" id="PS50893">
    <property type="entry name" value="ABC_TRANSPORTER_2"/>
    <property type="match status" value="2"/>
</dbReference>
<dbReference type="GO" id="GO:0005524">
    <property type="term" value="F:ATP binding"/>
    <property type="evidence" value="ECO:0007669"/>
    <property type="project" value="UniProtKB-KW"/>
</dbReference>
<evidence type="ECO:0000256" key="3">
    <source>
        <dbReference type="ARBA" id="ARBA00022741"/>
    </source>
</evidence>
<evidence type="ECO:0000256" key="2">
    <source>
        <dbReference type="ARBA" id="ARBA00022737"/>
    </source>
</evidence>
<evidence type="ECO:0000313" key="7">
    <source>
        <dbReference type="Proteomes" id="UP000377595"/>
    </source>
</evidence>
<dbReference type="EMBL" id="BLAF01000053">
    <property type="protein sequence ID" value="GES24504.1"/>
    <property type="molecule type" value="Genomic_DNA"/>
</dbReference>
<protein>
    <submittedName>
        <fullName evidence="6">Putative ribose/galactose/methyl galactoside import ATP-binding protein 3</fullName>
    </submittedName>
</protein>
<comment type="caution">
    <text evidence="6">The sequence shown here is derived from an EMBL/GenBank/DDBJ whole genome shotgun (WGS) entry which is preliminary data.</text>
</comment>
<dbReference type="InterPro" id="IPR027417">
    <property type="entry name" value="P-loop_NTPase"/>
</dbReference>
<dbReference type="OrthoDB" id="5166721at2"/>
<feature type="domain" description="ABC transporter" evidence="5">
    <location>
        <begin position="264"/>
        <end position="511"/>
    </location>
</feature>
<evidence type="ECO:0000259" key="5">
    <source>
        <dbReference type="PROSITE" id="PS50893"/>
    </source>
</evidence>
<gene>
    <name evidence="6" type="ORF">Aple_074030</name>
</gene>